<dbReference type="SUPFAM" id="SSF48208">
    <property type="entry name" value="Six-hairpin glycosidases"/>
    <property type="match status" value="1"/>
</dbReference>
<dbReference type="STRING" id="240292.Ava_4198"/>
<dbReference type="Proteomes" id="UP000002533">
    <property type="component" value="Chromosome"/>
</dbReference>
<dbReference type="InterPro" id="IPR012341">
    <property type="entry name" value="6hp_glycosidase-like_sf"/>
</dbReference>
<evidence type="ECO:0000259" key="1">
    <source>
        <dbReference type="Pfam" id="PF00723"/>
    </source>
</evidence>
<organism evidence="3 4">
    <name type="scientific">Trichormus variabilis (strain ATCC 29413 / PCC 7937)</name>
    <name type="common">Anabaena variabilis</name>
    <dbReference type="NCBI Taxonomy" id="240292"/>
    <lineage>
        <taxon>Bacteria</taxon>
        <taxon>Bacillati</taxon>
        <taxon>Cyanobacteriota</taxon>
        <taxon>Cyanophyceae</taxon>
        <taxon>Nostocales</taxon>
        <taxon>Nostocaceae</taxon>
        <taxon>Trichormus</taxon>
    </lineage>
</organism>
<feature type="domain" description="GH15-like" evidence="1">
    <location>
        <begin position="368"/>
        <end position="819"/>
    </location>
</feature>
<dbReference type="PANTHER" id="PTHR31616:SF0">
    <property type="entry name" value="GLUCAN 1,4-ALPHA-GLUCOSIDASE"/>
    <property type="match status" value="1"/>
</dbReference>
<dbReference type="EMBL" id="CP000117">
    <property type="protein sequence ID" value="ABA23797.1"/>
    <property type="molecule type" value="Genomic_DNA"/>
</dbReference>
<dbReference type="PANTHER" id="PTHR31616">
    <property type="entry name" value="TREHALASE"/>
    <property type="match status" value="1"/>
</dbReference>
<dbReference type="KEGG" id="ava:Ava_4198"/>
<proteinExistence type="predicted"/>
<dbReference type="GeneID" id="58721748"/>
<dbReference type="Gene3D" id="1.50.10.10">
    <property type="match status" value="1"/>
</dbReference>
<keyword evidence="3" id="KW-0326">Glycosidase</keyword>
<dbReference type="InterPro" id="IPR014718">
    <property type="entry name" value="GH-type_carb-bd"/>
</dbReference>
<evidence type="ECO:0000313" key="3">
    <source>
        <dbReference type="EMBL" id="ABA23797.1"/>
    </source>
</evidence>
<protein>
    <submittedName>
        <fullName evidence="3">Glucan 1,4-alpha-glucosidase</fullName>
        <ecNumber evidence="3">3.2.1.3</ecNumber>
    </submittedName>
</protein>
<dbReference type="GO" id="GO:0005975">
    <property type="term" value="P:carbohydrate metabolic process"/>
    <property type="evidence" value="ECO:0007669"/>
    <property type="project" value="InterPro"/>
</dbReference>
<dbReference type="Pfam" id="PF00723">
    <property type="entry name" value="Glyco_hydro_15"/>
    <property type="match status" value="1"/>
</dbReference>
<sequence length="860" mass="95123">MMIFTLKIASLTFWKSIHLRLNFTHSKKQFIHMKRWLLANLIALCSFLFLGTNAAWAVGGGIAPGAPGVSSVWSYAGKQGIGTSYEQYVDNKYSDRAPTNAISKVWFSIAQGIVTETAYGEIDRAQINDLQFLVTGNGFFDEEKVSTTSKVDYLDKDKDGRPLSPAYRVINKDKDGKYTIEKHIFTDPDHQTLFTKVIFTAKEDNVTPYILINPHMNNTGKEDVAFVKSDSLNAREGEIVYLSLKSSLPFVKTSAGYVARSDGYQDLKDNGVMDWTYDYTDQSKPGSVAMIGQLPTLNKGQTSTFNIAVGFGSTYQEATEQVDASLKEGYESLLAKYNGKGSAVGWEDYLASLKNLPAMIANTGDKGKQLYASAFTLKSMEDKENPGALIASLSVPWGDTVNADTFATGYRAVWPRDFYQAAMALLALGDKETPLTAFKYLPQVQVQSDTPGNAGATGWFLQKTHVDGTLEWLGVQLDQTAMPIMLGWKLWKAGVLSDGEITEQYRTMLKPAAEFLANGGNVNIHTSDQANNRKINPPSTHQERWEEQSGYSPSTTAAIITGLVAAGDIAENAADDPLAAKYYFSKADEYQKNVDKFMFTTTGDIKNCNSSSEYLLRVTPNADPNDGSRIHDNNSLLEADERQILDGGFLELVRYGVRKGDDAHIAASVCALDNISLSEDLRVRYDIPFDGKKYPGFRRYGNDGYGEQINDGSNFRDIDDGQKKLRRGRIWPFFTGERGHYELELAKAKNGGTISDQDVAKLRDTYVRAMEYFANESLMLPEQVWDGVGENKAHNYITGEGTNSATPLAWAHAEYIKLVKSLTDKNVWDSYPIVQARYQSSESLTASSSHPNGTKISANP</sequence>
<reference evidence="4" key="1">
    <citation type="journal article" date="2014" name="Stand. Genomic Sci.">
        <title>Complete genome sequence of Anabaena variabilis ATCC 29413.</title>
        <authorList>
            <person name="Thiel T."/>
            <person name="Pratte B.S."/>
            <person name="Zhong J."/>
            <person name="Goodwin L."/>
            <person name="Copeland A."/>
            <person name="Lucas S."/>
            <person name="Han C."/>
            <person name="Pitluck S."/>
            <person name="Land M.L."/>
            <person name="Kyrpides N.C."/>
            <person name="Woyke T."/>
        </authorList>
    </citation>
    <scope>NUCLEOTIDE SEQUENCE [LARGE SCALE GENOMIC DNA]</scope>
    <source>
        <strain evidence="4">ATCC 29413 / PCC 7937</strain>
    </source>
</reference>
<dbReference type="InterPro" id="IPR008928">
    <property type="entry name" value="6-hairpin_glycosidase_sf"/>
</dbReference>
<dbReference type="eggNOG" id="COG3387">
    <property type="taxonomic scope" value="Bacteria"/>
</dbReference>
<dbReference type="InterPro" id="IPR006425">
    <property type="entry name" value="Glucoamylase_bac"/>
</dbReference>
<dbReference type="InterPro" id="IPR011613">
    <property type="entry name" value="GH15-like"/>
</dbReference>
<accession>Q3M5D9</accession>
<dbReference type="SUPFAM" id="SSF74650">
    <property type="entry name" value="Galactose mutarotase-like"/>
    <property type="match status" value="1"/>
</dbReference>
<gene>
    <name evidence="3" type="ordered locus">Ava_4198</name>
</gene>
<feature type="domain" description="Glucodextranase N-terminal" evidence="2">
    <location>
        <begin position="63"/>
        <end position="350"/>
    </location>
</feature>
<dbReference type="Pfam" id="PF09137">
    <property type="entry name" value="Glucodextran_N"/>
    <property type="match status" value="1"/>
</dbReference>
<dbReference type="HOGENOM" id="CLU_010471_0_0_3"/>
<dbReference type="GO" id="GO:0030246">
    <property type="term" value="F:carbohydrate binding"/>
    <property type="evidence" value="ECO:0007669"/>
    <property type="project" value="InterPro"/>
</dbReference>
<keyword evidence="3" id="KW-0378">Hydrolase</keyword>
<dbReference type="CAZy" id="GH15">
    <property type="family name" value="Glycoside Hydrolase Family 15"/>
</dbReference>
<name>Q3M5D9_TRIV2</name>
<dbReference type="AlphaFoldDB" id="Q3M5D9"/>
<dbReference type="CDD" id="cd07430">
    <property type="entry name" value="GH15_N"/>
    <property type="match status" value="1"/>
</dbReference>
<evidence type="ECO:0000259" key="2">
    <source>
        <dbReference type="Pfam" id="PF09137"/>
    </source>
</evidence>
<dbReference type="RefSeq" id="WP_011320879.1">
    <property type="nucleotide sequence ID" value="NC_007413.1"/>
</dbReference>
<dbReference type="Gene3D" id="2.70.98.10">
    <property type="match status" value="1"/>
</dbReference>
<dbReference type="InterPro" id="IPR011013">
    <property type="entry name" value="Gal_mutarotase_sf_dom"/>
</dbReference>
<dbReference type="GO" id="GO:0016757">
    <property type="term" value="F:glycosyltransferase activity"/>
    <property type="evidence" value="ECO:0007669"/>
    <property type="project" value="UniProtKB-ARBA"/>
</dbReference>
<dbReference type="GO" id="GO:0004339">
    <property type="term" value="F:glucan 1,4-alpha-glucosidase activity"/>
    <property type="evidence" value="ECO:0007669"/>
    <property type="project" value="UniProtKB-EC"/>
</dbReference>
<dbReference type="InterPro" id="IPR015220">
    <property type="entry name" value="Glucodextranase_N"/>
</dbReference>
<dbReference type="EC" id="3.2.1.3" evidence="3"/>
<evidence type="ECO:0000313" key="4">
    <source>
        <dbReference type="Proteomes" id="UP000002533"/>
    </source>
</evidence>
<dbReference type="NCBIfam" id="TIGR01535">
    <property type="entry name" value="glucan_glucosid"/>
    <property type="match status" value="1"/>
</dbReference>